<dbReference type="RefSeq" id="WP_128508081.1">
    <property type="nucleotide sequence ID" value="NZ_QUAC01000130.1"/>
</dbReference>
<comment type="caution">
    <text evidence="1">The sequence shown here is derived from an EMBL/GenBank/DDBJ whole genome shotgun (WGS) entry which is preliminary data.</text>
</comment>
<organism evidence="1 2">
    <name type="scientific">Streptomyces inhibens</name>
    <dbReference type="NCBI Taxonomy" id="2293571"/>
    <lineage>
        <taxon>Bacteria</taxon>
        <taxon>Bacillati</taxon>
        <taxon>Actinomycetota</taxon>
        <taxon>Actinomycetes</taxon>
        <taxon>Kitasatosporales</taxon>
        <taxon>Streptomycetaceae</taxon>
        <taxon>Streptomyces</taxon>
    </lineage>
</organism>
<keyword evidence="2" id="KW-1185">Reference proteome</keyword>
<sequence length="96" mass="10563">MSDSQTTTRLLPWTTPEGKTCFLVSDGKGAGGLSRVVDRIEAVQLDMADGLLDHAEDMLSDNKVTERELRFLGHQLSAALRDVHRVAQSRGARLSR</sequence>
<evidence type="ECO:0000313" key="1">
    <source>
        <dbReference type="EMBL" id="REK89223.1"/>
    </source>
</evidence>
<gene>
    <name evidence="1" type="ORF">DY245_16900</name>
</gene>
<dbReference type="AlphaFoldDB" id="A0A371Q4C4"/>
<dbReference type="Proteomes" id="UP000262477">
    <property type="component" value="Unassembled WGS sequence"/>
</dbReference>
<dbReference type="OrthoDB" id="4320909at2"/>
<protein>
    <submittedName>
        <fullName evidence="1">Uncharacterized protein</fullName>
    </submittedName>
</protein>
<proteinExistence type="predicted"/>
<dbReference type="EMBL" id="QUAC01000130">
    <property type="protein sequence ID" value="REK89223.1"/>
    <property type="molecule type" value="Genomic_DNA"/>
</dbReference>
<reference evidence="1 2" key="1">
    <citation type="submission" date="2018-08" db="EMBL/GenBank/DDBJ databases">
        <title>Streptomyces NEAU-D10 sp. nov., a novel Actinomycete isolated from soil.</title>
        <authorList>
            <person name="Jin L."/>
        </authorList>
    </citation>
    <scope>NUCLEOTIDE SEQUENCE [LARGE SCALE GENOMIC DNA]</scope>
    <source>
        <strain evidence="1 2">NEAU-D10</strain>
    </source>
</reference>
<name>A0A371Q4C4_STRIH</name>
<evidence type="ECO:0000313" key="2">
    <source>
        <dbReference type="Proteomes" id="UP000262477"/>
    </source>
</evidence>
<accession>A0A371Q4C4</accession>